<protein>
    <submittedName>
        <fullName evidence="1">Uncharacterized protein</fullName>
    </submittedName>
</protein>
<evidence type="ECO:0000313" key="1">
    <source>
        <dbReference type="EMBL" id="KAI0086037.1"/>
    </source>
</evidence>
<keyword evidence="2" id="KW-1185">Reference proteome</keyword>
<proteinExistence type="predicted"/>
<dbReference type="Proteomes" id="UP001055072">
    <property type="component" value="Unassembled WGS sequence"/>
</dbReference>
<sequence>MGEEPHIPRPTSGDSDSEDEADAYKPTLPQDIAKEDESDEEHCSICLQPLSDRTIVPACSHEFCFECLLVWTEQSRKCPLCSGQIGEYLIHDIRSKYDFSKHYLNPLRTSPRLDPSVSRVARAQNHGRRREVVWGRNERRERERERRAADELERAIEKRRWIYRHGLYAKHVASNPYTRYKPFPTPVQFSSNPDLISRATIFVRRELRVWDALDVEFLTTFTISLMKSIDIRSESAVKLLAEFLDMDTGERTNAEHFAHELYCYLRSPYKDLARYDAAVQYDAPEHVPAVEYRQRSSRWTENISPRSPSISGHARTSHTHSRSPTWSHTQQESRDVVREMAISRECNKRPQSRSPEVNDSHLVEVGDNRRQSIDRRHQDEPAQDIKGKARAVGLDGNADFPRQPSHRRNSPSAAEPLQAGASQRPEPGQDQGDFTVTEPLNGTASMVEQNHEALNGKQKGRPKVRREALQAMNAHLLDSSHGHQSSKPVIGREQQPLDTPRDEMPPPAELSIRGAAQAASGPLFPSDSFRESNCQSVHDTTRVATGIQGMSSRDIMARTRARLAKLRQDSTLSTTTTSPKRGEHDELGLNPSSKFPSIPHFLEDGNHTTTAPSSSNCTSSQLVAQAYDASAAQSSHPDYTHTDSDVGGATSTAAILRARLLRKLEDEKREHDDGKTDDPNRPETYVVPVTVEGTQFETSLLPDNIGGSKQAQTEEMSFGRQDAEMLEKKLRGQAQLRIKLAAAKRHLHAGTAVESDEMSGADRNPMSREDYLRSRLKRAV</sequence>
<dbReference type="EMBL" id="MU274926">
    <property type="protein sequence ID" value="KAI0086037.1"/>
    <property type="molecule type" value="Genomic_DNA"/>
</dbReference>
<accession>A0ACB8TVE7</accession>
<gene>
    <name evidence="1" type="ORF">BDY19DRAFT_908566</name>
</gene>
<organism evidence="1 2">
    <name type="scientific">Irpex rosettiformis</name>
    <dbReference type="NCBI Taxonomy" id="378272"/>
    <lineage>
        <taxon>Eukaryota</taxon>
        <taxon>Fungi</taxon>
        <taxon>Dikarya</taxon>
        <taxon>Basidiomycota</taxon>
        <taxon>Agaricomycotina</taxon>
        <taxon>Agaricomycetes</taxon>
        <taxon>Polyporales</taxon>
        <taxon>Irpicaceae</taxon>
        <taxon>Irpex</taxon>
    </lineage>
</organism>
<reference evidence="1" key="1">
    <citation type="journal article" date="2021" name="Environ. Microbiol.">
        <title>Gene family expansions and transcriptome signatures uncover fungal adaptations to wood decay.</title>
        <authorList>
            <person name="Hage H."/>
            <person name="Miyauchi S."/>
            <person name="Viragh M."/>
            <person name="Drula E."/>
            <person name="Min B."/>
            <person name="Chaduli D."/>
            <person name="Navarro D."/>
            <person name="Favel A."/>
            <person name="Norest M."/>
            <person name="Lesage-Meessen L."/>
            <person name="Balint B."/>
            <person name="Merenyi Z."/>
            <person name="de Eugenio L."/>
            <person name="Morin E."/>
            <person name="Martinez A.T."/>
            <person name="Baldrian P."/>
            <person name="Stursova M."/>
            <person name="Martinez M.J."/>
            <person name="Novotny C."/>
            <person name="Magnuson J.K."/>
            <person name="Spatafora J.W."/>
            <person name="Maurice S."/>
            <person name="Pangilinan J."/>
            <person name="Andreopoulos W."/>
            <person name="LaButti K."/>
            <person name="Hundley H."/>
            <person name="Na H."/>
            <person name="Kuo A."/>
            <person name="Barry K."/>
            <person name="Lipzen A."/>
            <person name="Henrissat B."/>
            <person name="Riley R."/>
            <person name="Ahrendt S."/>
            <person name="Nagy L.G."/>
            <person name="Grigoriev I.V."/>
            <person name="Martin F."/>
            <person name="Rosso M.N."/>
        </authorList>
    </citation>
    <scope>NUCLEOTIDE SEQUENCE</scope>
    <source>
        <strain evidence="1">CBS 384.51</strain>
    </source>
</reference>
<evidence type="ECO:0000313" key="2">
    <source>
        <dbReference type="Proteomes" id="UP001055072"/>
    </source>
</evidence>
<comment type="caution">
    <text evidence="1">The sequence shown here is derived from an EMBL/GenBank/DDBJ whole genome shotgun (WGS) entry which is preliminary data.</text>
</comment>
<name>A0ACB8TVE7_9APHY</name>